<feature type="domain" description="DDE Tnp4" evidence="8">
    <location>
        <begin position="110"/>
        <end position="274"/>
    </location>
</feature>
<comment type="cofactor">
    <cofactor evidence="1">
        <name>a divalent metal cation</name>
        <dbReference type="ChEBI" id="CHEBI:60240"/>
    </cofactor>
</comment>
<dbReference type="GO" id="GO:0016787">
    <property type="term" value="F:hydrolase activity"/>
    <property type="evidence" value="ECO:0007669"/>
    <property type="project" value="UniProtKB-KW"/>
</dbReference>
<dbReference type="GO" id="GO:0046872">
    <property type="term" value="F:metal ion binding"/>
    <property type="evidence" value="ECO:0007669"/>
    <property type="project" value="UniProtKB-KW"/>
</dbReference>
<evidence type="ECO:0000256" key="6">
    <source>
        <dbReference type="ARBA" id="ARBA00022801"/>
    </source>
</evidence>
<dbReference type="GO" id="GO:0004518">
    <property type="term" value="F:nuclease activity"/>
    <property type="evidence" value="ECO:0007669"/>
    <property type="project" value="UniProtKB-KW"/>
</dbReference>
<keyword evidence="5" id="KW-0479">Metal-binding</keyword>
<comment type="subcellular location">
    <subcellularLocation>
        <location evidence="2">Nucleus</location>
    </subcellularLocation>
</comment>
<evidence type="ECO:0000256" key="1">
    <source>
        <dbReference type="ARBA" id="ARBA00001968"/>
    </source>
</evidence>
<keyword evidence="7" id="KW-0539">Nucleus</keyword>
<dbReference type="PANTHER" id="PTHR22930:SF258">
    <property type="entry name" value="PROTEIN ALP1-LIKE ISOFORM X1"/>
    <property type="match status" value="1"/>
</dbReference>
<evidence type="ECO:0000256" key="4">
    <source>
        <dbReference type="ARBA" id="ARBA00022722"/>
    </source>
</evidence>
<evidence type="ECO:0000259" key="8">
    <source>
        <dbReference type="Pfam" id="PF13359"/>
    </source>
</evidence>
<proteinExistence type="inferred from homology"/>
<reference evidence="9 10" key="1">
    <citation type="submission" date="2024-09" db="EMBL/GenBank/DDBJ databases">
        <title>A chromosome-level genome assembly of Gray's grenadier anchovy, Coilia grayii.</title>
        <authorList>
            <person name="Fu Z."/>
        </authorList>
    </citation>
    <scope>NUCLEOTIDE SEQUENCE [LARGE SCALE GENOMIC DNA]</scope>
    <source>
        <strain evidence="9">G4</strain>
        <tissue evidence="9">Muscle</tissue>
    </source>
</reference>
<dbReference type="AlphaFoldDB" id="A0ABD1K0X7"/>
<evidence type="ECO:0000313" key="9">
    <source>
        <dbReference type="EMBL" id="KAL2092781.1"/>
    </source>
</evidence>
<gene>
    <name evidence="9" type="ORF">ACEWY4_012579</name>
</gene>
<dbReference type="InterPro" id="IPR027806">
    <property type="entry name" value="HARBI1_dom"/>
</dbReference>
<protein>
    <recommendedName>
        <fullName evidence="8">DDE Tnp4 domain-containing protein</fullName>
    </recommendedName>
</protein>
<keyword evidence="6" id="KW-0378">Hydrolase</keyword>
<sequence length="352" mass="40121">MTAEEFELLLLKVAPIITRRNTKMRQAVSAQERLAVTLRFLATGESFASFHFQYRLGESTISQIVTDTCEALHQTLKDDYLTTPNTEEEWRKVASGFEEKWQFPHCLGAIDGKHIRIQPPANSGSTYYNYKSFFSVQMMAVVDAQYRFIYVSVGAQGRASDAGIFAQSDLKAALDAKLLSIPQPNSLPGTHQEVPYVLVGDEAFPLRLDLMKPFPFRLLNTEQRIFNYRLSRARRVVENGFGILANRWRVFRTTIALHPDKVVRIALACVCLHNFLRTTRSEVYLPPALADWEDGEHTVVEGTWRKDGLGAMQSFQQGYTRNSSMAAKELRNTIKMYFLTSAGQVPWQQKYM</sequence>
<keyword evidence="10" id="KW-1185">Reference proteome</keyword>
<evidence type="ECO:0000313" key="10">
    <source>
        <dbReference type="Proteomes" id="UP001591681"/>
    </source>
</evidence>
<accession>A0ABD1K0X7</accession>
<organism evidence="9 10">
    <name type="scientific">Coilia grayii</name>
    <name type="common">Gray's grenadier anchovy</name>
    <dbReference type="NCBI Taxonomy" id="363190"/>
    <lineage>
        <taxon>Eukaryota</taxon>
        <taxon>Metazoa</taxon>
        <taxon>Chordata</taxon>
        <taxon>Craniata</taxon>
        <taxon>Vertebrata</taxon>
        <taxon>Euteleostomi</taxon>
        <taxon>Actinopterygii</taxon>
        <taxon>Neopterygii</taxon>
        <taxon>Teleostei</taxon>
        <taxon>Clupei</taxon>
        <taxon>Clupeiformes</taxon>
        <taxon>Clupeoidei</taxon>
        <taxon>Engraulidae</taxon>
        <taxon>Coilinae</taxon>
        <taxon>Coilia</taxon>
    </lineage>
</organism>
<name>A0ABD1K0X7_9TELE</name>
<dbReference type="Proteomes" id="UP001591681">
    <property type="component" value="Unassembled WGS sequence"/>
</dbReference>
<keyword evidence="4" id="KW-0540">Nuclease</keyword>
<evidence type="ECO:0000256" key="7">
    <source>
        <dbReference type="ARBA" id="ARBA00023242"/>
    </source>
</evidence>
<evidence type="ECO:0000256" key="5">
    <source>
        <dbReference type="ARBA" id="ARBA00022723"/>
    </source>
</evidence>
<evidence type="ECO:0000256" key="2">
    <source>
        <dbReference type="ARBA" id="ARBA00004123"/>
    </source>
</evidence>
<dbReference type="Pfam" id="PF13359">
    <property type="entry name" value="DDE_Tnp_4"/>
    <property type="match status" value="1"/>
</dbReference>
<comment type="caution">
    <text evidence="9">The sequence shown here is derived from an EMBL/GenBank/DDBJ whole genome shotgun (WGS) entry which is preliminary data.</text>
</comment>
<dbReference type="GO" id="GO:0005634">
    <property type="term" value="C:nucleus"/>
    <property type="evidence" value="ECO:0007669"/>
    <property type="project" value="UniProtKB-SubCell"/>
</dbReference>
<comment type="similarity">
    <text evidence="3">Belongs to the HARBI1 family.</text>
</comment>
<dbReference type="PANTHER" id="PTHR22930">
    <property type="match status" value="1"/>
</dbReference>
<dbReference type="EMBL" id="JBHFQA010000010">
    <property type="protein sequence ID" value="KAL2092781.1"/>
    <property type="molecule type" value="Genomic_DNA"/>
</dbReference>
<dbReference type="InterPro" id="IPR045249">
    <property type="entry name" value="HARBI1-like"/>
</dbReference>
<evidence type="ECO:0000256" key="3">
    <source>
        <dbReference type="ARBA" id="ARBA00006958"/>
    </source>
</evidence>